<evidence type="ECO:0000313" key="5">
    <source>
        <dbReference type="Proteomes" id="UP000651452"/>
    </source>
</evidence>
<dbReference type="EMBL" id="RZGK01000005">
    <property type="protein sequence ID" value="KAF9699003.1"/>
    <property type="molecule type" value="Genomic_DNA"/>
</dbReference>
<proteinExistence type="predicted"/>
<reference evidence="4" key="1">
    <citation type="submission" date="2018-12" db="EMBL/GenBank/DDBJ databases">
        <authorList>
            <person name="Syme R.A."/>
            <person name="Farfan-Caceres L."/>
            <person name="Lichtenzveig J."/>
        </authorList>
    </citation>
    <scope>NUCLEOTIDE SEQUENCE</scope>
    <source>
        <strain evidence="4">Al4</strain>
    </source>
</reference>
<gene>
    <name evidence="4" type="ORF">EKO04_002894</name>
</gene>
<evidence type="ECO:0000256" key="2">
    <source>
        <dbReference type="SAM" id="MobiDB-lite"/>
    </source>
</evidence>
<dbReference type="GO" id="GO:0008270">
    <property type="term" value="F:zinc ion binding"/>
    <property type="evidence" value="ECO:0007669"/>
    <property type="project" value="InterPro"/>
</dbReference>
<organism evidence="4 5">
    <name type="scientific">Ascochyta lentis</name>
    <dbReference type="NCBI Taxonomy" id="205686"/>
    <lineage>
        <taxon>Eukaryota</taxon>
        <taxon>Fungi</taxon>
        <taxon>Dikarya</taxon>
        <taxon>Ascomycota</taxon>
        <taxon>Pezizomycotina</taxon>
        <taxon>Dothideomycetes</taxon>
        <taxon>Pleosporomycetidae</taxon>
        <taxon>Pleosporales</taxon>
        <taxon>Pleosporineae</taxon>
        <taxon>Didymellaceae</taxon>
        <taxon>Ascochyta</taxon>
    </lineage>
</organism>
<keyword evidence="1" id="KW-0539">Nucleus</keyword>
<reference evidence="4" key="2">
    <citation type="submission" date="2020-09" db="EMBL/GenBank/DDBJ databases">
        <title>Reference genome assembly for Australian Ascochyta lentis isolate Al4.</title>
        <authorList>
            <person name="Lee R.C."/>
            <person name="Farfan-Caceres L.M."/>
            <person name="Debler J.W."/>
            <person name="Williams A.H."/>
            <person name="Henares B.M."/>
        </authorList>
    </citation>
    <scope>NUCLEOTIDE SEQUENCE</scope>
    <source>
        <strain evidence="4">Al4</strain>
    </source>
</reference>
<feature type="compositionally biased region" description="Basic and acidic residues" evidence="2">
    <location>
        <begin position="119"/>
        <end position="138"/>
    </location>
</feature>
<sequence>MINLLRDLRQQVSSSGQNRIDDLLSAVVENAADAAAFVQQHPADGRHKPSIGEERGEANINANAGSFADLDPPDEILRTEEAEAAGFIQYSSKAPSLQDMLVQDVSNQVKENAWGPQGDDNKEEDKRPTVPREGHDSHLAPPLHTSQANFYLDDEILETDPIVNPLEMPQFEIASRLVVVYMENVHNSFPLLSKKAFFSCFYQYYTSLQRGIPCSMDRKWQAVLNLVFAIGAMYSHLTLADWRADERDYQLYHSRACLLSLEDSWWVSHPSFPHMQITALLSFYYLSIGHINRSWTLIGVAIRSGIALGMHIPNEGRHADTTEHEIMSGIWWALYALEQHVSALTERPSLAIGDLCSIPHPFPLFPEDIEGSIIEPRLGEREKGFLPSRATVSPGVVDLSARQDRYPHVTSSRPAKYGSYLHSVVSLGEITQGALALYSAKTASGPWDFVQRMIAQRNNELDSWASFFRKASTSSMGQVSLGISVDVSKTLLTSCIKVQRF</sequence>
<dbReference type="CDD" id="cd12148">
    <property type="entry name" value="fungal_TF_MHR"/>
    <property type="match status" value="1"/>
</dbReference>
<dbReference type="AlphaFoldDB" id="A0A8H7JB99"/>
<protein>
    <recommendedName>
        <fullName evidence="3">Xylanolytic transcriptional activator regulatory domain-containing protein</fullName>
    </recommendedName>
</protein>
<keyword evidence="5" id="KW-1185">Reference proteome</keyword>
<feature type="domain" description="Xylanolytic transcriptional activator regulatory" evidence="3">
    <location>
        <begin position="294"/>
        <end position="369"/>
    </location>
</feature>
<dbReference type="PANTHER" id="PTHR47654:SF5">
    <property type="entry name" value="TRANSCRIPTION FACTOR DOMAIN-CONTAINING PROTEIN"/>
    <property type="match status" value="1"/>
</dbReference>
<dbReference type="GO" id="GO:0003677">
    <property type="term" value="F:DNA binding"/>
    <property type="evidence" value="ECO:0007669"/>
    <property type="project" value="InterPro"/>
</dbReference>
<dbReference type="Pfam" id="PF04082">
    <property type="entry name" value="Fungal_trans"/>
    <property type="match status" value="1"/>
</dbReference>
<evidence type="ECO:0000313" key="4">
    <source>
        <dbReference type="EMBL" id="KAF9699003.1"/>
    </source>
</evidence>
<dbReference type="InterPro" id="IPR053230">
    <property type="entry name" value="Trans_reg_galc"/>
</dbReference>
<dbReference type="OrthoDB" id="424974at2759"/>
<evidence type="ECO:0000256" key="1">
    <source>
        <dbReference type="ARBA" id="ARBA00023242"/>
    </source>
</evidence>
<dbReference type="GO" id="GO:0006351">
    <property type="term" value="P:DNA-templated transcription"/>
    <property type="evidence" value="ECO:0007669"/>
    <property type="project" value="InterPro"/>
</dbReference>
<evidence type="ECO:0000259" key="3">
    <source>
        <dbReference type="SMART" id="SM00906"/>
    </source>
</evidence>
<dbReference type="SMART" id="SM00906">
    <property type="entry name" value="Fungal_trans"/>
    <property type="match status" value="1"/>
</dbReference>
<comment type="caution">
    <text evidence="4">The sequence shown here is derived from an EMBL/GenBank/DDBJ whole genome shotgun (WGS) entry which is preliminary data.</text>
</comment>
<accession>A0A8H7JB99</accession>
<dbReference type="Proteomes" id="UP000651452">
    <property type="component" value="Unassembled WGS sequence"/>
</dbReference>
<feature type="region of interest" description="Disordered" evidence="2">
    <location>
        <begin position="111"/>
        <end position="143"/>
    </location>
</feature>
<dbReference type="InterPro" id="IPR007219">
    <property type="entry name" value="XnlR_reg_dom"/>
</dbReference>
<name>A0A8H7JB99_9PLEO</name>
<dbReference type="PANTHER" id="PTHR47654">
    <property type="entry name" value="ZN(II)2CYS6 TRANSCRIPTION FACTOR (EUROFUNG)-RELATED"/>
    <property type="match status" value="1"/>
</dbReference>